<dbReference type="InterPro" id="IPR037056">
    <property type="entry name" value="RNase_H1_N_sf"/>
</dbReference>
<comment type="caution">
    <text evidence="1">The sequence shown here is derived from an EMBL/GenBank/DDBJ whole genome shotgun (WGS) entry which is preliminary data.</text>
</comment>
<dbReference type="SUPFAM" id="SSF55658">
    <property type="entry name" value="L9 N-domain-like"/>
    <property type="match status" value="1"/>
</dbReference>
<evidence type="ECO:0000313" key="1">
    <source>
        <dbReference type="EMBL" id="KAK1661180.1"/>
    </source>
</evidence>
<sequence>MRNCCSPSSLRGISRAAWRHAVAGIPRLSGGGRQQQHGNLRCLPFSPRAPPNAIGLAERLCSSSSTKRSTKKDIPVDSTSGGDPFYVVRKGDLIGIYKNLPDFQAQVGDPSVTVSKGSSLHKETEEYLHARGLKNALYSINAADVKDELFDDLALCPFRQPDANATSTLEKPQEMVSGNLFPSPT</sequence>
<dbReference type="EMBL" id="JAUUTY010000003">
    <property type="protein sequence ID" value="KAK1661180.1"/>
    <property type="molecule type" value="Genomic_DNA"/>
</dbReference>
<reference evidence="1" key="1">
    <citation type="submission" date="2023-07" db="EMBL/GenBank/DDBJ databases">
        <title>A chromosome-level genome assembly of Lolium multiflorum.</title>
        <authorList>
            <person name="Chen Y."/>
            <person name="Copetti D."/>
            <person name="Kolliker R."/>
            <person name="Studer B."/>
        </authorList>
    </citation>
    <scope>NUCLEOTIDE SEQUENCE</scope>
    <source>
        <strain evidence="1">02402/16</strain>
        <tissue evidence="1">Leaf</tissue>
    </source>
</reference>
<proteinExistence type="predicted"/>
<dbReference type="AlphaFoldDB" id="A0AAD8WI79"/>
<protein>
    <submittedName>
        <fullName evidence="1">Uncharacterized protein</fullName>
    </submittedName>
</protein>
<dbReference type="InterPro" id="IPR009027">
    <property type="entry name" value="Ribosomal_bL9/RNase_H1_N"/>
</dbReference>
<evidence type="ECO:0000313" key="2">
    <source>
        <dbReference type="Proteomes" id="UP001231189"/>
    </source>
</evidence>
<organism evidence="1 2">
    <name type="scientific">Lolium multiflorum</name>
    <name type="common">Italian ryegrass</name>
    <name type="synonym">Lolium perenne subsp. multiflorum</name>
    <dbReference type="NCBI Taxonomy" id="4521"/>
    <lineage>
        <taxon>Eukaryota</taxon>
        <taxon>Viridiplantae</taxon>
        <taxon>Streptophyta</taxon>
        <taxon>Embryophyta</taxon>
        <taxon>Tracheophyta</taxon>
        <taxon>Spermatophyta</taxon>
        <taxon>Magnoliopsida</taxon>
        <taxon>Liliopsida</taxon>
        <taxon>Poales</taxon>
        <taxon>Poaceae</taxon>
        <taxon>BOP clade</taxon>
        <taxon>Pooideae</taxon>
        <taxon>Poodae</taxon>
        <taxon>Poeae</taxon>
        <taxon>Poeae Chloroplast Group 2 (Poeae type)</taxon>
        <taxon>Loliodinae</taxon>
        <taxon>Loliinae</taxon>
        <taxon>Lolium</taxon>
    </lineage>
</organism>
<dbReference type="Gene3D" id="3.40.970.10">
    <property type="entry name" value="Ribonuclease H1, N-terminal domain"/>
    <property type="match status" value="1"/>
</dbReference>
<accession>A0AAD8WI79</accession>
<name>A0AAD8WI79_LOLMU</name>
<gene>
    <name evidence="1" type="ORF">QYE76_049339</name>
</gene>
<keyword evidence="2" id="KW-1185">Reference proteome</keyword>
<dbReference type="Proteomes" id="UP001231189">
    <property type="component" value="Unassembled WGS sequence"/>
</dbReference>